<proteinExistence type="predicted"/>
<feature type="transmembrane region" description="Helical" evidence="1">
    <location>
        <begin position="9"/>
        <end position="27"/>
    </location>
</feature>
<keyword evidence="1" id="KW-1133">Transmembrane helix</keyword>
<evidence type="ECO:0000256" key="1">
    <source>
        <dbReference type="SAM" id="Phobius"/>
    </source>
</evidence>
<accession>A0A5J6VIU1</accession>
<name>A0A5J6VIU1_9VIRU</name>
<evidence type="ECO:0000313" key="2">
    <source>
        <dbReference type="EMBL" id="QFG74027.1"/>
    </source>
</evidence>
<protein>
    <submittedName>
        <fullName evidence="2">Uncharacterized protein</fullName>
    </submittedName>
</protein>
<dbReference type="EMBL" id="MN448276">
    <property type="protein sequence ID" value="QFG74027.1"/>
    <property type="molecule type" value="Genomic_DNA"/>
</dbReference>
<keyword evidence="1" id="KW-0472">Membrane</keyword>
<keyword evidence="1" id="KW-0812">Transmembrane</keyword>
<sequence length="141" mass="16911">MNKYILSKLFYYIYITGVFAIIIRFIHQHLYIKTTTVRVVPYKSFYHIVKPIADNNEIMKYIIIQDKPKFTNIVSNTIINIKVVGYIEKLNSIVFEKSSLLFHYENDKRVYHKYNITSHQIQITDIKQPIISKKIQMDLEY</sequence>
<reference evidence="2" key="1">
    <citation type="journal article" date="2019" name="Philos. Trans. R. Soc. Lond., B, Biol. Sci.">
        <title>Targeted metagenomic recovery of four divergent viruses reveals shared and distinctive characteristics of giant viruses of marine eukaryotes.</title>
        <authorList>
            <person name="Needham D.M."/>
            <person name="Poirier C."/>
            <person name="Hehenberger E."/>
            <person name="Jimenez V."/>
            <person name="Swalwell J.E."/>
            <person name="Santoro A.E."/>
            <person name="Worden A.Z."/>
        </authorList>
    </citation>
    <scope>NUCLEOTIDE SEQUENCE</scope>
    <source>
        <strain evidence="2">OPacV-662</strain>
    </source>
</reference>
<organism evidence="2">
    <name type="scientific">Megaviridae environmental sample</name>
    <dbReference type="NCBI Taxonomy" id="1737588"/>
    <lineage>
        <taxon>Viruses</taxon>
        <taxon>Varidnaviria</taxon>
        <taxon>Bamfordvirae</taxon>
        <taxon>Nucleocytoviricota</taxon>
        <taxon>Megaviricetes</taxon>
        <taxon>Imitervirales</taxon>
        <taxon>Mimiviridae</taxon>
        <taxon>environmental samples</taxon>
    </lineage>
</organism>